<dbReference type="Proteomes" id="UP001202134">
    <property type="component" value="Unassembled WGS sequence"/>
</dbReference>
<dbReference type="SUPFAM" id="SSF53706">
    <property type="entry name" value="Formate dehydrogenase/DMSO reductase, domains 1-3"/>
    <property type="match status" value="1"/>
</dbReference>
<comment type="similarity">
    <text evidence="1">Belongs to the prokaryotic molybdopterin-containing oxidoreductase family.</text>
</comment>
<sequence length="759" mass="83104">MAMNRRSFIKGSSAFAFSASIMGCSNSSDDDIVEEPPVVEPPIEVPPEESIPDGVYHTTCPRNCGDRCSLMVTTKDGVAVSITGDTTHPVTAGTPCVKGHSYLQSVYSPDRIQQPMKRVGPRGPGATFEPISWEDAYAQIASRLNEIINTDGGNAIVPYSYSGYSGISAGTGANRFFNRIAGRNLQRNICASAGYSGMSSILGEFNGPSPEDYANTKCFVSWGTNEQATNIHHLKFINEARDNGAKVLVVNPARTPLASQADIWLQPTPGTDATLVVGISKIIIEENLHDTAFIAANTQDYDALVARLAEFTHEEIELETGVSKSEYQEFARAYAQADCAMIRIGYGIQRTLNGGRMVKAIPTIAALTGNIGKVGAGVVYLNVMSGGLFDWGYSGASHLTPEGAERGTVSINEIGKFLLPEDYQHENGLVGPISYGEPSDPIKAMIVYSSNPMAIAPNTDLIEKGLMRDDLFLVGIDLFQTDTMDYVDYLLPTSSYMEQSNLIDSYQCYYAKHSAKAIMQLHDSKPDTVIFNELAKAMGFDDVEFDESIDDILRNTWKGNISYDELLVQKWDSPIVDYPYRKDLVFPTTSGKIEFKDTSNKYFDSEKFNPVIDTGTPESNEYDDKGMTDAEKAREFRLLSPAHAKLSNSQWANVKYIAGTFPQHTVYVHPSDAGAKGISDGDEVIVTASRYGSADVQIQYVARVEEMTPKGTVFIWKNAWKKLNENGSNTSVNQLTNCDLTDMNYGSTFHATRVDIALA</sequence>
<evidence type="ECO:0000259" key="5">
    <source>
        <dbReference type="PROSITE" id="PS51669"/>
    </source>
</evidence>
<evidence type="ECO:0000313" key="6">
    <source>
        <dbReference type="EMBL" id="MCL1045984.1"/>
    </source>
</evidence>
<dbReference type="InterPro" id="IPR050612">
    <property type="entry name" value="Prok_Mopterin_Oxidored"/>
</dbReference>
<feature type="domain" description="4Fe-4S Mo/W bis-MGD-type" evidence="5">
    <location>
        <begin position="53"/>
        <end position="110"/>
    </location>
</feature>
<dbReference type="PROSITE" id="PS51669">
    <property type="entry name" value="4FE4S_MOW_BIS_MGD"/>
    <property type="match status" value="1"/>
</dbReference>
<evidence type="ECO:0000313" key="7">
    <source>
        <dbReference type="Proteomes" id="UP001202134"/>
    </source>
</evidence>
<keyword evidence="3" id="KW-0408">Iron</keyword>
<evidence type="ECO:0000256" key="3">
    <source>
        <dbReference type="ARBA" id="ARBA00023004"/>
    </source>
</evidence>
<protein>
    <submittedName>
        <fullName evidence="6">Molybdopterin-dependent oxidoreductase</fullName>
    </submittedName>
</protein>
<dbReference type="SMART" id="SM00926">
    <property type="entry name" value="Molybdop_Fe4S4"/>
    <property type="match status" value="1"/>
</dbReference>
<keyword evidence="7" id="KW-1185">Reference proteome</keyword>
<dbReference type="SUPFAM" id="SSF50692">
    <property type="entry name" value="ADC-like"/>
    <property type="match status" value="1"/>
</dbReference>
<name>A0ABT0KQN8_9GAMM</name>
<dbReference type="Pfam" id="PF00384">
    <property type="entry name" value="Molybdopterin"/>
    <property type="match status" value="1"/>
</dbReference>
<evidence type="ECO:0000256" key="1">
    <source>
        <dbReference type="ARBA" id="ARBA00010312"/>
    </source>
</evidence>
<evidence type="ECO:0000256" key="4">
    <source>
        <dbReference type="ARBA" id="ARBA00023014"/>
    </source>
</evidence>
<dbReference type="InterPro" id="IPR006657">
    <property type="entry name" value="MoPterin_dinucl-bd_dom"/>
</dbReference>
<accession>A0ABT0KQN8</accession>
<dbReference type="Pfam" id="PF04879">
    <property type="entry name" value="Molybdop_Fe4S4"/>
    <property type="match status" value="1"/>
</dbReference>
<evidence type="ECO:0000256" key="2">
    <source>
        <dbReference type="ARBA" id="ARBA00022723"/>
    </source>
</evidence>
<proteinExistence type="inferred from homology"/>
<dbReference type="RefSeq" id="WP_248955809.1">
    <property type="nucleotide sequence ID" value="NZ_JAKIKU010000005.1"/>
</dbReference>
<keyword evidence="2" id="KW-0479">Metal-binding</keyword>
<dbReference type="Pfam" id="PF01568">
    <property type="entry name" value="Molydop_binding"/>
    <property type="match status" value="1"/>
</dbReference>
<dbReference type="Gene3D" id="3.40.50.740">
    <property type="match status" value="1"/>
</dbReference>
<gene>
    <name evidence="6" type="ORF">L2737_11670</name>
</gene>
<organism evidence="6 7">
    <name type="scientific">Shewanella electrodiphila</name>
    <dbReference type="NCBI Taxonomy" id="934143"/>
    <lineage>
        <taxon>Bacteria</taxon>
        <taxon>Pseudomonadati</taxon>
        <taxon>Pseudomonadota</taxon>
        <taxon>Gammaproteobacteria</taxon>
        <taxon>Alteromonadales</taxon>
        <taxon>Shewanellaceae</taxon>
        <taxon>Shewanella</taxon>
    </lineage>
</organism>
<dbReference type="Gene3D" id="2.40.40.20">
    <property type="match status" value="1"/>
</dbReference>
<reference evidence="6 7" key="1">
    <citation type="submission" date="2022-01" db="EMBL/GenBank/DDBJ databases">
        <title>Whole genome-based taxonomy of the Shewanellaceae.</title>
        <authorList>
            <person name="Martin-Rodriguez A.J."/>
        </authorList>
    </citation>
    <scope>NUCLEOTIDE SEQUENCE [LARGE SCALE GENOMIC DNA]</scope>
    <source>
        <strain evidence="6 7">DSM 24955</strain>
    </source>
</reference>
<dbReference type="EMBL" id="JAKIKU010000005">
    <property type="protein sequence ID" value="MCL1045984.1"/>
    <property type="molecule type" value="Genomic_DNA"/>
</dbReference>
<dbReference type="Gene3D" id="2.20.25.90">
    <property type="entry name" value="ADC-like domains"/>
    <property type="match status" value="1"/>
</dbReference>
<comment type="caution">
    <text evidence="6">The sequence shown here is derived from an EMBL/GenBank/DDBJ whole genome shotgun (WGS) entry which is preliminary data.</text>
</comment>
<dbReference type="PANTHER" id="PTHR43742:SF6">
    <property type="entry name" value="OXIDOREDUCTASE YYAE-RELATED"/>
    <property type="match status" value="1"/>
</dbReference>
<dbReference type="Gene3D" id="3.40.228.10">
    <property type="entry name" value="Dimethylsulfoxide Reductase, domain 2"/>
    <property type="match status" value="1"/>
</dbReference>
<keyword evidence="4" id="KW-0411">Iron-sulfur</keyword>
<dbReference type="InterPro" id="IPR006963">
    <property type="entry name" value="Mopterin_OxRdtase_4Fe-4S_dom"/>
</dbReference>
<dbReference type="PROSITE" id="PS51257">
    <property type="entry name" value="PROKAR_LIPOPROTEIN"/>
    <property type="match status" value="1"/>
</dbReference>
<dbReference type="InterPro" id="IPR009010">
    <property type="entry name" value="Asp_de-COase-like_dom_sf"/>
</dbReference>
<dbReference type="InterPro" id="IPR006656">
    <property type="entry name" value="Mopterin_OxRdtase"/>
</dbReference>
<dbReference type="PANTHER" id="PTHR43742">
    <property type="entry name" value="TRIMETHYLAMINE-N-OXIDE REDUCTASE"/>
    <property type="match status" value="1"/>
</dbReference>
<dbReference type="Gene3D" id="3.30.2070.10">
    <property type="entry name" value="Formate dehydrogenase/DMSO reductase"/>
    <property type="match status" value="1"/>
</dbReference>